<comment type="similarity">
    <text evidence="7">Belongs to the binding-protein-dependent transport system permease family.</text>
</comment>
<organism evidence="9 10">
    <name type="scientific">Lichenibacterium ramalinae</name>
    <dbReference type="NCBI Taxonomy" id="2316527"/>
    <lineage>
        <taxon>Bacteria</taxon>
        <taxon>Pseudomonadati</taxon>
        <taxon>Pseudomonadota</taxon>
        <taxon>Alphaproteobacteria</taxon>
        <taxon>Hyphomicrobiales</taxon>
        <taxon>Lichenihabitantaceae</taxon>
        <taxon>Lichenibacterium</taxon>
    </lineage>
</organism>
<comment type="subcellular location">
    <subcellularLocation>
        <location evidence="1 7">Cell membrane</location>
        <topology evidence="1 7">Multi-pass membrane protein</topology>
    </subcellularLocation>
</comment>
<accession>A0A4Q2RFD9</accession>
<name>A0A4Q2RFD9_9HYPH</name>
<evidence type="ECO:0000259" key="8">
    <source>
        <dbReference type="PROSITE" id="PS50928"/>
    </source>
</evidence>
<comment type="caution">
    <text evidence="9">The sequence shown here is derived from an EMBL/GenBank/DDBJ whole genome shotgun (WGS) entry which is preliminary data.</text>
</comment>
<dbReference type="SUPFAM" id="SSF161098">
    <property type="entry name" value="MetI-like"/>
    <property type="match status" value="1"/>
</dbReference>
<keyword evidence="4 7" id="KW-0812">Transmembrane</keyword>
<feature type="domain" description="ABC transmembrane type-1" evidence="8">
    <location>
        <begin position="89"/>
        <end position="273"/>
    </location>
</feature>
<feature type="transmembrane region" description="Helical" evidence="7">
    <location>
        <begin position="96"/>
        <end position="115"/>
    </location>
</feature>
<evidence type="ECO:0000313" key="9">
    <source>
        <dbReference type="EMBL" id="RYB06755.1"/>
    </source>
</evidence>
<gene>
    <name evidence="9" type="ORF">D3272_05365</name>
</gene>
<sequence>MTPVADSLRPGRAPDRLGSRTRALARAVDPLRLAGVAIGVAVWQGLTMLLPPIILPTPAGVAGRLRDDFWSAPALSYYGLTEPNLYGNLLYTAQNVLVAVLAGASIGIASGLLSARFPLVQAGLDPVVMTAGTVPILIAAPFLLIWFGVGRTSAVCLVVFYVAVTLHIFAARAARNVDPIFEQSARTLGAGSRRVLRDVLLPATVPEILGGLRIALAGAWGLEAVAELLGSQSGMGKVIEVLAGATDPQGIMAALLSLGSTAVLADLLAALAVARLTRWSAAAR</sequence>
<evidence type="ECO:0000256" key="5">
    <source>
        <dbReference type="ARBA" id="ARBA00022989"/>
    </source>
</evidence>
<evidence type="ECO:0000256" key="4">
    <source>
        <dbReference type="ARBA" id="ARBA00022692"/>
    </source>
</evidence>
<dbReference type="EMBL" id="QYBC01000003">
    <property type="protein sequence ID" value="RYB06755.1"/>
    <property type="molecule type" value="Genomic_DNA"/>
</dbReference>
<dbReference type="OrthoDB" id="8138334at2"/>
<dbReference type="AlphaFoldDB" id="A0A4Q2RFD9"/>
<dbReference type="PANTHER" id="PTHR30151">
    <property type="entry name" value="ALKANE SULFONATE ABC TRANSPORTER-RELATED, MEMBRANE SUBUNIT"/>
    <property type="match status" value="1"/>
</dbReference>
<evidence type="ECO:0000256" key="3">
    <source>
        <dbReference type="ARBA" id="ARBA00022475"/>
    </source>
</evidence>
<keyword evidence="2 7" id="KW-0813">Transport</keyword>
<evidence type="ECO:0000256" key="6">
    <source>
        <dbReference type="ARBA" id="ARBA00023136"/>
    </source>
</evidence>
<dbReference type="PROSITE" id="PS50928">
    <property type="entry name" value="ABC_TM1"/>
    <property type="match status" value="1"/>
</dbReference>
<keyword evidence="6 7" id="KW-0472">Membrane</keyword>
<dbReference type="Pfam" id="PF00528">
    <property type="entry name" value="BPD_transp_1"/>
    <property type="match status" value="1"/>
</dbReference>
<evidence type="ECO:0000256" key="1">
    <source>
        <dbReference type="ARBA" id="ARBA00004651"/>
    </source>
</evidence>
<protein>
    <submittedName>
        <fullName evidence="9">ABC transporter permease subunit</fullName>
    </submittedName>
</protein>
<feature type="transmembrane region" description="Helical" evidence="7">
    <location>
        <begin position="154"/>
        <end position="174"/>
    </location>
</feature>
<proteinExistence type="inferred from homology"/>
<evidence type="ECO:0000256" key="7">
    <source>
        <dbReference type="RuleBase" id="RU363032"/>
    </source>
</evidence>
<dbReference type="Gene3D" id="1.10.3720.10">
    <property type="entry name" value="MetI-like"/>
    <property type="match status" value="1"/>
</dbReference>
<dbReference type="GO" id="GO:0005886">
    <property type="term" value="C:plasma membrane"/>
    <property type="evidence" value="ECO:0007669"/>
    <property type="project" value="UniProtKB-SubCell"/>
</dbReference>
<keyword evidence="3" id="KW-1003">Cell membrane</keyword>
<evidence type="ECO:0000256" key="2">
    <source>
        <dbReference type="ARBA" id="ARBA00022448"/>
    </source>
</evidence>
<dbReference type="Proteomes" id="UP000289411">
    <property type="component" value="Unassembled WGS sequence"/>
</dbReference>
<feature type="transmembrane region" description="Helical" evidence="7">
    <location>
        <begin position="251"/>
        <end position="274"/>
    </location>
</feature>
<keyword evidence="5 7" id="KW-1133">Transmembrane helix</keyword>
<keyword evidence="10" id="KW-1185">Reference proteome</keyword>
<dbReference type="InterPro" id="IPR000515">
    <property type="entry name" value="MetI-like"/>
</dbReference>
<feature type="transmembrane region" description="Helical" evidence="7">
    <location>
        <begin position="127"/>
        <end position="147"/>
    </location>
</feature>
<evidence type="ECO:0000313" key="10">
    <source>
        <dbReference type="Proteomes" id="UP000289411"/>
    </source>
</evidence>
<dbReference type="RefSeq" id="WP_129218109.1">
    <property type="nucleotide sequence ID" value="NZ_QYBC01000003.1"/>
</dbReference>
<dbReference type="CDD" id="cd06261">
    <property type="entry name" value="TM_PBP2"/>
    <property type="match status" value="1"/>
</dbReference>
<dbReference type="PANTHER" id="PTHR30151:SF0">
    <property type="entry name" value="ABC TRANSPORTER PERMEASE PROTEIN MJ0413-RELATED"/>
    <property type="match status" value="1"/>
</dbReference>
<dbReference type="InterPro" id="IPR035906">
    <property type="entry name" value="MetI-like_sf"/>
</dbReference>
<reference evidence="9 10" key="1">
    <citation type="submission" date="2018-09" db="EMBL/GenBank/DDBJ databases">
        <authorList>
            <person name="Grouzdev D.S."/>
            <person name="Krutkina M.S."/>
        </authorList>
    </citation>
    <scope>NUCLEOTIDE SEQUENCE [LARGE SCALE GENOMIC DNA]</scope>
    <source>
        <strain evidence="9 10">RmlP001</strain>
    </source>
</reference>
<reference evidence="9 10" key="2">
    <citation type="submission" date="2019-02" db="EMBL/GenBank/DDBJ databases">
        <title>'Lichenibacterium ramalinii' gen. nov. sp. nov., 'Lichenibacterium minor' gen. nov. sp. nov.</title>
        <authorList>
            <person name="Pankratov T."/>
        </authorList>
    </citation>
    <scope>NUCLEOTIDE SEQUENCE [LARGE SCALE GENOMIC DNA]</scope>
    <source>
        <strain evidence="9 10">RmlP001</strain>
    </source>
</reference>
<dbReference type="GO" id="GO:0055085">
    <property type="term" value="P:transmembrane transport"/>
    <property type="evidence" value="ECO:0007669"/>
    <property type="project" value="InterPro"/>
</dbReference>